<dbReference type="PANTHER" id="PTHR42695">
    <property type="entry name" value="GLUTAMINE AMIDOTRANSFERASE YLR126C-RELATED"/>
    <property type="match status" value="1"/>
</dbReference>
<dbReference type="Pfam" id="PF00117">
    <property type="entry name" value="GATase"/>
    <property type="match status" value="1"/>
</dbReference>
<sequence length="229" mass="24572">MVQNGRGGGPGRFGAWLEQRGLALDVVHAYAGAPLPRRLDHAAVLPLGGGPMPDDDVAMPWLAAVRELVAEALERDVPVFGVCQGGQLLAHVAGGRVTPSHGEPELGSTPLTLRAEAAADPLFAGLPRQVTAVQRHVDAITELPPGAAWLAESERCPHQAFRHGARAWGVQFHPEAGADRVRAWSDESVRARGFDPARVRAEADRDEQESAQVWQRVAHRFARAVRAEG</sequence>
<name>A0ABN1ZIG5_9ACTN</name>
<accession>A0ABN1ZIG5</accession>
<feature type="domain" description="Glutamine amidotransferase" evidence="1">
    <location>
        <begin position="41"/>
        <end position="177"/>
    </location>
</feature>
<keyword evidence="2" id="KW-0315">Glutamine amidotransferase</keyword>
<keyword evidence="3" id="KW-1185">Reference proteome</keyword>
<proteinExistence type="predicted"/>
<dbReference type="PROSITE" id="PS51273">
    <property type="entry name" value="GATASE_TYPE_1"/>
    <property type="match status" value="1"/>
</dbReference>
<evidence type="ECO:0000259" key="1">
    <source>
        <dbReference type="Pfam" id="PF00117"/>
    </source>
</evidence>
<dbReference type="InterPro" id="IPR044992">
    <property type="entry name" value="ChyE-like"/>
</dbReference>
<gene>
    <name evidence="2" type="ORF">GCM10009802_54040</name>
</gene>
<dbReference type="PANTHER" id="PTHR42695:SF5">
    <property type="entry name" value="GLUTAMINE AMIDOTRANSFERASE YLR126C-RELATED"/>
    <property type="match status" value="1"/>
</dbReference>
<dbReference type="CDD" id="cd01741">
    <property type="entry name" value="GATase1_1"/>
    <property type="match status" value="1"/>
</dbReference>
<evidence type="ECO:0000313" key="3">
    <source>
        <dbReference type="Proteomes" id="UP001500443"/>
    </source>
</evidence>
<protein>
    <submittedName>
        <fullName evidence="2">Type 1 glutamine amidotransferase</fullName>
    </submittedName>
</protein>
<dbReference type="InterPro" id="IPR029062">
    <property type="entry name" value="Class_I_gatase-like"/>
</dbReference>
<comment type="caution">
    <text evidence="2">The sequence shown here is derived from an EMBL/GenBank/DDBJ whole genome shotgun (WGS) entry which is preliminary data.</text>
</comment>
<dbReference type="Gene3D" id="3.40.50.880">
    <property type="match status" value="1"/>
</dbReference>
<dbReference type="InterPro" id="IPR017926">
    <property type="entry name" value="GATASE"/>
</dbReference>
<evidence type="ECO:0000313" key="2">
    <source>
        <dbReference type="EMBL" id="GAA1499747.1"/>
    </source>
</evidence>
<dbReference type="Proteomes" id="UP001500443">
    <property type="component" value="Unassembled WGS sequence"/>
</dbReference>
<dbReference type="SUPFAM" id="SSF52317">
    <property type="entry name" value="Class I glutamine amidotransferase-like"/>
    <property type="match status" value="1"/>
</dbReference>
<reference evidence="2 3" key="1">
    <citation type="journal article" date="2019" name="Int. J. Syst. Evol. Microbiol.">
        <title>The Global Catalogue of Microorganisms (GCM) 10K type strain sequencing project: providing services to taxonomists for standard genome sequencing and annotation.</title>
        <authorList>
            <consortium name="The Broad Institute Genomics Platform"/>
            <consortium name="The Broad Institute Genome Sequencing Center for Infectious Disease"/>
            <person name="Wu L."/>
            <person name="Ma J."/>
        </authorList>
    </citation>
    <scope>NUCLEOTIDE SEQUENCE [LARGE SCALE GENOMIC DNA]</scope>
    <source>
        <strain evidence="2 3">JCM 15481</strain>
    </source>
</reference>
<organism evidence="2 3">
    <name type="scientific">Streptomyces synnematoformans</name>
    <dbReference type="NCBI Taxonomy" id="415721"/>
    <lineage>
        <taxon>Bacteria</taxon>
        <taxon>Bacillati</taxon>
        <taxon>Actinomycetota</taxon>
        <taxon>Actinomycetes</taxon>
        <taxon>Kitasatosporales</taxon>
        <taxon>Streptomycetaceae</taxon>
        <taxon>Streptomyces</taxon>
    </lineage>
</organism>
<dbReference type="EMBL" id="BAAAPF010000257">
    <property type="protein sequence ID" value="GAA1499747.1"/>
    <property type="molecule type" value="Genomic_DNA"/>
</dbReference>